<dbReference type="AlphaFoldDB" id="A0A841QBM9"/>
<dbReference type="GO" id="GO:0005971">
    <property type="term" value="C:ribonucleoside-diphosphate reductase complex"/>
    <property type="evidence" value="ECO:0007669"/>
    <property type="project" value="TreeGrafter"/>
</dbReference>
<accession>A0A841QBM9</accession>
<dbReference type="PANTHER" id="PTHR11573">
    <property type="entry name" value="RIBONUCLEOSIDE-DIPHOSPHATE REDUCTASE LARGE CHAIN"/>
    <property type="match status" value="1"/>
</dbReference>
<evidence type="ECO:0000256" key="5">
    <source>
        <dbReference type="ARBA" id="ARBA00047754"/>
    </source>
</evidence>
<dbReference type="PRINTS" id="PR01183">
    <property type="entry name" value="RIBORDTASEM1"/>
</dbReference>
<sequence>MSLIDVHENDVRRSHSGASGSAEEPDLFGAEQMQDMVQLPGHHQVRVDRSRDALLTPFGKATLDNRYLLPDESYQDLFGRVASYYGADAEHAQRIYDYISRHWFMPATPVLSNGGTTRGLPISCFLNEANDSLKGIVDLWNENVWLASKGGGIGSYWGNLRSIGENVGRNGKTSGVIPFIRVMDSLTLAISQGSLRRGSAAVYLPVWHPEIEEFIELRRPTGGDPNRKALNLHHGILVSDAFMRAVEADDEWALLSPKDNSVIRKISARGLWIRILTARMEQGEPYIVYSDHVNNARPEHHKLAGLEVKTSNLCSEITLPTGIDHHGKARTAVCCLSSLNLETWDEWSDNPQFIEDVMIFLDNVLQDFIDRAPEDMERAKYAAMRERSVGLGVMGFHSFLQAKNVPFESVIAKVWNRKIFKHIRAQADAASRHLAELRGPCPDAEEYGIKERFSNKMAIAPTASISIIAGNASPGIEPIAANVFLQKTLSGSFTVRNRHLLKLLVEKGQDTPEVWSSITTSKGSVQHLDFLTQQEKDVFKTAFELDQRWVVEHAADRQPFICQAQSVNLFLPADVHKRDLNQIHFQAWKKGLKSLYYCRSLSIQRADTVSNVLAKSEVLGAGVAERAAAEHAAGGNNYDECLACQ</sequence>
<dbReference type="Pfam" id="PF02867">
    <property type="entry name" value="Ribonuc_red_lgC"/>
    <property type="match status" value="2"/>
</dbReference>
<dbReference type="RefSeq" id="WP_166110197.1">
    <property type="nucleotide sequence ID" value="NZ_BAABDB010000006.1"/>
</dbReference>
<dbReference type="GO" id="GO:0005524">
    <property type="term" value="F:ATP binding"/>
    <property type="evidence" value="ECO:0007669"/>
    <property type="project" value="InterPro"/>
</dbReference>
<dbReference type="NCBIfam" id="NF006577">
    <property type="entry name" value="PRK09102.1"/>
    <property type="match status" value="1"/>
</dbReference>
<dbReference type="GO" id="GO:0009263">
    <property type="term" value="P:deoxyribonucleotide biosynthetic process"/>
    <property type="evidence" value="ECO:0007669"/>
    <property type="project" value="UniProtKB-KW"/>
</dbReference>
<dbReference type="GO" id="GO:0004748">
    <property type="term" value="F:ribonucleoside-diphosphate reductase activity, thioredoxin disulfide as acceptor"/>
    <property type="evidence" value="ECO:0007669"/>
    <property type="project" value="UniProtKB-EC"/>
</dbReference>
<dbReference type="InterPro" id="IPR008926">
    <property type="entry name" value="RNR_R1-su_N"/>
</dbReference>
<evidence type="ECO:0000259" key="9">
    <source>
        <dbReference type="Pfam" id="PF02867"/>
    </source>
</evidence>
<comment type="similarity">
    <text evidence="1 6">Belongs to the ribonucleoside diphosphate reductase large chain family.</text>
</comment>
<evidence type="ECO:0000256" key="3">
    <source>
        <dbReference type="ARBA" id="ARBA00023002"/>
    </source>
</evidence>
<protein>
    <recommendedName>
        <fullName evidence="2 6">Ribonucleoside-diphosphate reductase</fullName>
        <ecNumber evidence="2 6">1.17.4.1</ecNumber>
    </recommendedName>
</protein>
<evidence type="ECO:0000313" key="11">
    <source>
        <dbReference type="Proteomes" id="UP000578000"/>
    </source>
</evidence>
<evidence type="ECO:0000256" key="4">
    <source>
        <dbReference type="ARBA" id="ARBA00023116"/>
    </source>
</evidence>
<feature type="region of interest" description="Disordered" evidence="7">
    <location>
        <begin position="1"/>
        <end position="24"/>
    </location>
</feature>
<dbReference type="Gene3D" id="3.20.70.20">
    <property type="match status" value="1"/>
</dbReference>
<feature type="domain" description="Ribonucleotide reductase large subunit N-terminal" evidence="8">
    <location>
        <begin position="55"/>
        <end position="119"/>
    </location>
</feature>
<reference evidence="10 11" key="1">
    <citation type="submission" date="2020-08" db="EMBL/GenBank/DDBJ databases">
        <title>Genomic Encyclopedia of Type Strains, Phase IV (KMG-IV): sequencing the most valuable type-strain genomes for metagenomic binning, comparative biology and taxonomic classification.</title>
        <authorList>
            <person name="Goeker M."/>
        </authorList>
    </citation>
    <scope>NUCLEOTIDE SEQUENCE [LARGE SCALE GENOMIC DNA]</scope>
    <source>
        <strain evidence="10 11">DSM 4491</strain>
    </source>
</reference>
<gene>
    <name evidence="10" type="ORF">HNR55_000234</name>
</gene>
<feature type="domain" description="Ribonucleotide reductase large subunit C-terminal" evidence="9">
    <location>
        <begin position="123"/>
        <end position="443"/>
    </location>
</feature>
<dbReference type="CDD" id="cd01679">
    <property type="entry name" value="RNR_I"/>
    <property type="match status" value="1"/>
</dbReference>
<evidence type="ECO:0000259" key="8">
    <source>
        <dbReference type="Pfam" id="PF00317"/>
    </source>
</evidence>
<organism evidence="10 11">
    <name type="scientific">Acetobacter lovaniensis</name>
    <dbReference type="NCBI Taxonomy" id="104100"/>
    <lineage>
        <taxon>Bacteria</taxon>
        <taxon>Pseudomonadati</taxon>
        <taxon>Pseudomonadota</taxon>
        <taxon>Alphaproteobacteria</taxon>
        <taxon>Acetobacterales</taxon>
        <taxon>Acetobacteraceae</taxon>
        <taxon>Acetobacter</taxon>
    </lineage>
</organism>
<evidence type="ECO:0000256" key="7">
    <source>
        <dbReference type="SAM" id="MobiDB-lite"/>
    </source>
</evidence>
<evidence type="ECO:0000313" key="10">
    <source>
        <dbReference type="EMBL" id="MBB6455673.1"/>
    </source>
</evidence>
<comment type="function">
    <text evidence="6">Provides the precursors necessary for DNA synthesis. Catalyzes the biosynthesis of deoxyribonucleotides from the corresponding ribonucleotides.</text>
</comment>
<dbReference type="InterPro" id="IPR013509">
    <property type="entry name" value="RNR_lsu_N"/>
</dbReference>
<dbReference type="EC" id="1.17.4.1" evidence="2 6"/>
<dbReference type="InterPro" id="IPR039718">
    <property type="entry name" value="Rrm1"/>
</dbReference>
<dbReference type="SUPFAM" id="SSF48168">
    <property type="entry name" value="R1 subunit of ribonucleotide reductase, N-terminal domain"/>
    <property type="match status" value="1"/>
</dbReference>
<keyword evidence="4 6" id="KW-0215">Deoxyribonucleotide synthesis</keyword>
<dbReference type="Pfam" id="PF00317">
    <property type="entry name" value="Ribonuc_red_lgN"/>
    <property type="match status" value="1"/>
</dbReference>
<dbReference type="SUPFAM" id="SSF51998">
    <property type="entry name" value="PFL-like glycyl radical enzymes"/>
    <property type="match status" value="1"/>
</dbReference>
<proteinExistence type="inferred from homology"/>
<dbReference type="UniPathway" id="UPA00326"/>
<feature type="domain" description="Ribonucleotide reductase large subunit C-terminal" evidence="9">
    <location>
        <begin position="446"/>
        <end position="597"/>
    </location>
</feature>
<keyword evidence="3 6" id="KW-0560">Oxidoreductase</keyword>
<dbReference type="FunFam" id="3.20.70.20:FF:000034">
    <property type="entry name" value="Ribonucleoside-diphosphate reductase large chain, putative"/>
    <property type="match status" value="1"/>
</dbReference>
<dbReference type="InterPro" id="IPR000788">
    <property type="entry name" value="RNR_lg_C"/>
</dbReference>
<feature type="compositionally biased region" description="Basic and acidic residues" evidence="7">
    <location>
        <begin position="1"/>
        <end position="13"/>
    </location>
</feature>
<comment type="caution">
    <text evidence="10">The sequence shown here is derived from an EMBL/GenBank/DDBJ whole genome shotgun (WGS) entry which is preliminary data.</text>
</comment>
<evidence type="ECO:0000256" key="2">
    <source>
        <dbReference type="ARBA" id="ARBA00012274"/>
    </source>
</evidence>
<evidence type="ECO:0000256" key="1">
    <source>
        <dbReference type="ARBA" id="ARBA00010406"/>
    </source>
</evidence>
<dbReference type="Proteomes" id="UP000578000">
    <property type="component" value="Unassembled WGS sequence"/>
</dbReference>
<name>A0A841QBM9_9PROT</name>
<dbReference type="EMBL" id="JACHIE010000001">
    <property type="protein sequence ID" value="MBB6455673.1"/>
    <property type="molecule type" value="Genomic_DNA"/>
</dbReference>
<keyword evidence="11" id="KW-1185">Reference proteome</keyword>
<dbReference type="PANTHER" id="PTHR11573:SF6">
    <property type="entry name" value="RIBONUCLEOSIDE-DIPHOSPHATE REDUCTASE LARGE SUBUNIT"/>
    <property type="match status" value="1"/>
</dbReference>
<comment type="catalytic activity">
    <reaction evidence="5 6">
        <text>a 2'-deoxyribonucleoside 5'-diphosphate + [thioredoxin]-disulfide + H2O = a ribonucleoside 5'-diphosphate + [thioredoxin]-dithiol</text>
        <dbReference type="Rhea" id="RHEA:23252"/>
        <dbReference type="Rhea" id="RHEA-COMP:10698"/>
        <dbReference type="Rhea" id="RHEA-COMP:10700"/>
        <dbReference type="ChEBI" id="CHEBI:15377"/>
        <dbReference type="ChEBI" id="CHEBI:29950"/>
        <dbReference type="ChEBI" id="CHEBI:50058"/>
        <dbReference type="ChEBI" id="CHEBI:57930"/>
        <dbReference type="ChEBI" id="CHEBI:73316"/>
        <dbReference type="EC" id="1.17.4.1"/>
    </reaction>
</comment>
<evidence type="ECO:0000256" key="6">
    <source>
        <dbReference type="RuleBase" id="RU003410"/>
    </source>
</evidence>